<name>A0A3M7PLH3_BRAPC</name>
<evidence type="ECO:0000313" key="1">
    <source>
        <dbReference type="EMBL" id="RMZ99497.1"/>
    </source>
</evidence>
<dbReference type="EMBL" id="REGN01010203">
    <property type="protein sequence ID" value="RMZ99497.1"/>
    <property type="molecule type" value="Genomic_DNA"/>
</dbReference>
<comment type="caution">
    <text evidence="1">The sequence shown here is derived from an EMBL/GenBank/DDBJ whole genome shotgun (WGS) entry which is preliminary data.</text>
</comment>
<organism evidence="1 2">
    <name type="scientific">Brachionus plicatilis</name>
    <name type="common">Marine rotifer</name>
    <name type="synonym">Brachionus muelleri</name>
    <dbReference type="NCBI Taxonomy" id="10195"/>
    <lineage>
        <taxon>Eukaryota</taxon>
        <taxon>Metazoa</taxon>
        <taxon>Spiralia</taxon>
        <taxon>Gnathifera</taxon>
        <taxon>Rotifera</taxon>
        <taxon>Eurotatoria</taxon>
        <taxon>Monogononta</taxon>
        <taxon>Pseudotrocha</taxon>
        <taxon>Ploima</taxon>
        <taxon>Brachionidae</taxon>
        <taxon>Brachionus</taxon>
    </lineage>
</organism>
<accession>A0A3M7PLH3</accession>
<protein>
    <submittedName>
        <fullName evidence="1">Uncharacterized protein</fullName>
    </submittedName>
</protein>
<proteinExistence type="predicted"/>
<dbReference type="AlphaFoldDB" id="A0A3M7PLH3"/>
<dbReference type="Proteomes" id="UP000276133">
    <property type="component" value="Unassembled WGS sequence"/>
</dbReference>
<evidence type="ECO:0000313" key="2">
    <source>
        <dbReference type="Proteomes" id="UP000276133"/>
    </source>
</evidence>
<keyword evidence="2" id="KW-1185">Reference proteome</keyword>
<gene>
    <name evidence="1" type="ORF">BpHYR1_045427</name>
</gene>
<reference evidence="1 2" key="1">
    <citation type="journal article" date="2018" name="Sci. Rep.">
        <title>Genomic signatures of local adaptation to the degree of environmental predictability in rotifers.</title>
        <authorList>
            <person name="Franch-Gras L."/>
            <person name="Hahn C."/>
            <person name="Garcia-Roger E.M."/>
            <person name="Carmona M.J."/>
            <person name="Serra M."/>
            <person name="Gomez A."/>
        </authorList>
    </citation>
    <scope>NUCLEOTIDE SEQUENCE [LARGE SCALE GENOMIC DNA]</scope>
    <source>
        <strain evidence="1">HYR1</strain>
    </source>
</reference>
<sequence length="94" mass="11306">MNPYNFLLYEELICLKNNSLNLKEISSNIHIRFHHYKISAMFFGAYAKQNFRIGVCYTLNCFNYSVRIDFESFQQLLRLTTNWDGLYIQFSEIE</sequence>